<keyword evidence="3" id="KW-1185">Reference proteome</keyword>
<feature type="non-terminal residue" evidence="2">
    <location>
        <position position="1"/>
    </location>
</feature>
<evidence type="ECO:0000313" key="2">
    <source>
        <dbReference type="EMBL" id="MCI78368.1"/>
    </source>
</evidence>
<organism evidence="2 3">
    <name type="scientific">Trifolium medium</name>
    <dbReference type="NCBI Taxonomy" id="97028"/>
    <lineage>
        <taxon>Eukaryota</taxon>
        <taxon>Viridiplantae</taxon>
        <taxon>Streptophyta</taxon>
        <taxon>Embryophyta</taxon>
        <taxon>Tracheophyta</taxon>
        <taxon>Spermatophyta</taxon>
        <taxon>Magnoliopsida</taxon>
        <taxon>eudicotyledons</taxon>
        <taxon>Gunneridae</taxon>
        <taxon>Pentapetalae</taxon>
        <taxon>rosids</taxon>
        <taxon>fabids</taxon>
        <taxon>Fabales</taxon>
        <taxon>Fabaceae</taxon>
        <taxon>Papilionoideae</taxon>
        <taxon>50 kb inversion clade</taxon>
        <taxon>NPAAA clade</taxon>
        <taxon>Hologalegina</taxon>
        <taxon>IRL clade</taxon>
        <taxon>Trifolieae</taxon>
        <taxon>Trifolium</taxon>
    </lineage>
</organism>
<feature type="region of interest" description="Disordered" evidence="1">
    <location>
        <begin position="1"/>
        <end position="30"/>
    </location>
</feature>
<dbReference type="EMBL" id="LXQA010949452">
    <property type="protein sequence ID" value="MCI78368.1"/>
    <property type="molecule type" value="Genomic_DNA"/>
</dbReference>
<feature type="compositionally biased region" description="Basic and acidic residues" evidence="1">
    <location>
        <begin position="11"/>
        <end position="23"/>
    </location>
</feature>
<evidence type="ECO:0000313" key="3">
    <source>
        <dbReference type="Proteomes" id="UP000265520"/>
    </source>
</evidence>
<gene>
    <name evidence="2" type="ORF">A2U01_0099638</name>
</gene>
<dbReference type="AlphaFoldDB" id="A0A392UQQ2"/>
<proteinExistence type="predicted"/>
<reference evidence="2 3" key="1">
    <citation type="journal article" date="2018" name="Front. Plant Sci.">
        <title>Red Clover (Trifolium pratense) and Zigzag Clover (T. medium) - A Picture of Genomic Similarities and Differences.</title>
        <authorList>
            <person name="Dluhosova J."/>
            <person name="Istvanek J."/>
            <person name="Nedelnik J."/>
            <person name="Repkova J."/>
        </authorList>
    </citation>
    <scope>NUCLEOTIDE SEQUENCE [LARGE SCALE GENOMIC DNA]</scope>
    <source>
        <strain evidence="3">cv. 10/8</strain>
        <tissue evidence="2">Leaf</tissue>
    </source>
</reference>
<name>A0A392UQQ2_9FABA</name>
<accession>A0A392UQQ2</accession>
<sequence length="75" mass="8386">RTWSKGTLPGESKRKNLKRKEVSSSDSDLVLEEDVVEDAGTSAKPVAEERKRARIVPSVPLDNVSFHHEEGASRW</sequence>
<comment type="caution">
    <text evidence="2">The sequence shown here is derived from an EMBL/GenBank/DDBJ whole genome shotgun (WGS) entry which is preliminary data.</text>
</comment>
<evidence type="ECO:0000256" key="1">
    <source>
        <dbReference type="SAM" id="MobiDB-lite"/>
    </source>
</evidence>
<dbReference type="Proteomes" id="UP000265520">
    <property type="component" value="Unassembled WGS sequence"/>
</dbReference>
<protein>
    <submittedName>
        <fullName evidence="2">Uncharacterized protein</fullName>
    </submittedName>
</protein>
<feature type="non-terminal residue" evidence="2">
    <location>
        <position position="75"/>
    </location>
</feature>